<accession>A0A494XB12</accession>
<dbReference type="Proteomes" id="UP000270342">
    <property type="component" value="Unassembled WGS sequence"/>
</dbReference>
<evidence type="ECO:0008006" key="5">
    <source>
        <dbReference type="Google" id="ProtNLM"/>
    </source>
</evidence>
<organism evidence="3 4">
    <name type="scientific">Pararobbsia silviterrae</name>
    <dbReference type="NCBI Taxonomy" id="1792498"/>
    <lineage>
        <taxon>Bacteria</taxon>
        <taxon>Pseudomonadati</taxon>
        <taxon>Pseudomonadota</taxon>
        <taxon>Betaproteobacteria</taxon>
        <taxon>Burkholderiales</taxon>
        <taxon>Burkholderiaceae</taxon>
        <taxon>Pararobbsia</taxon>
    </lineage>
</organism>
<dbReference type="SUPFAM" id="SSF63829">
    <property type="entry name" value="Calcium-dependent phosphotriesterase"/>
    <property type="match status" value="1"/>
</dbReference>
<dbReference type="InterPro" id="IPR011042">
    <property type="entry name" value="6-blade_b-propeller_TolB-like"/>
</dbReference>
<sequence>MRTMLVAAAAFGVMSADGASTLTYRTSWIGNTYGGAVDAHGQHQWVQNAIEAIAATPDGTVLTNTPWDEAGGELGAWRDAHVTYGMATHGWGNSGGDAIAVNRRYIYAGASIDNEGGGLVGRGDYPDKGRYWVGVSRRKIGNIAEGAPFPGGRGNVGTAVARSFLIVNEVSGGGDAVVRGLAASDETLYVADMYTNQIRTFDAETMQAGPSWDANRPGALALAPDGTLWAIVDVPHVSAPTTAGAPGSGSSVQTRTDAQTGARAAQRPRLEHFSVTGTVLRDAVPLPDDAVPVSIAFDAKGRLLVADDGPRQQVLIYAKGAGGWQADGELGEARGILGGTQGLPGPQRFNGLTSVAADVRGNVYVAMNGRGPRAIGFDNGGVGDGAVLEGYGPDGKRLFSHQGLMFVDGADVDRGDVSADGNTLSVFTGTWHVELDLSKTSPGTEWRAAGFTADRFKYPGDPLYHVLRSERGMPMVRRIDGKRFVFYTDMFSQYLKIYRFDAAHDGEIAIPSGLVSARPIAWPPERPEHSGWIWRDTNGDGTVAAGEIAQAGMETWVSCWYVDARGDIWEGLGDRGAWRYRVQGLDRVGNPRYDYAHMNSYAIPAPFTRIARIVYVPESDTMYLSGASAAYPWDEHDWNGAGKLIARYDHWSTHPVLRYTIPVENWVPNTSSIEGIAQEGDYVFAVERVGGAVRVYDANTGSPVGELKPGPEVGALSGMIDVPMPVTAYRRANGEYLVFVEEDNMGKVIMYRWTPGPHAS</sequence>
<reference evidence="3 4" key="1">
    <citation type="submission" date="2018-10" db="EMBL/GenBank/DDBJ databases">
        <title>Robbsia sp. DHC34, isolated from soil.</title>
        <authorList>
            <person name="Gao Z.-H."/>
            <person name="Qiu L.-H."/>
        </authorList>
    </citation>
    <scope>NUCLEOTIDE SEQUENCE [LARGE SCALE GENOMIC DNA]</scope>
    <source>
        <strain evidence="3 4">DHC34</strain>
    </source>
</reference>
<dbReference type="SUPFAM" id="SSF50952">
    <property type="entry name" value="Soluble quinoprotein glucose dehydrogenase"/>
    <property type="match status" value="1"/>
</dbReference>
<evidence type="ECO:0000256" key="1">
    <source>
        <dbReference type="SAM" id="MobiDB-lite"/>
    </source>
</evidence>
<keyword evidence="2" id="KW-0732">Signal</keyword>
<evidence type="ECO:0000313" key="3">
    <source>
        <dbReference type="EMBL" id="RKP45314.1"/>
    </source>
</evidence>
<comment type="caution">
    <text evidence="3">The sequence shown here is derived from an EMBL/GenBank/DDBJ whole genome shotgun (WGS) entry which is preliminary data.</text>
</comment>
<feature type="region of interest" description="Disordered" evidence="1">
    <location>
        <begin position="240"/>
        <end position="266"/>
    </location>
</feature>
<dbReference type="AlphaFoldDB" id="A0A494XB12"/>
<protein>
    <recommendedName>
        <fullName evidence="5">SMP-30/gluconolaconase/LRE-like region family protein</fullName>
    </recommendedName>
</protein>
<feature type="compositionally biased region" description="Polar residues" evidence="1">
    <location>
        <begin position="248"/>
        <end position="259"/>
    </location>
</feature>
<keyword evidence="4" id="KW-1185">Reference proteome</keyword>
<dbReference type="Gene3D" id="2.120.10.30">
    <property type="entry name" value="TolB, C-terminal domain"/>
    <property type="match status" value="1"/>
</dbReference>
<dbReference type="InterPro" id="IPR011041">
    <property type="entry name" value="Quinoprot_gluc/sorb_DH_b-prop"/>
</dbReference>
<dbReference type="SUPFAM" id="SSF63825">
    <property type="entry name" value="YWTD domain"/>
    <property type="match status" value="1"/>
</dbReference>
<evidence type="ECO:0000256" key="2">
    <source>
        <dbReference type="SAM" id="SignalP"/>
    </source>
</evidence>
<evidence type="ECO:0000313" key="4">
    <source>
        <dbReference type="Proteomes" id="UP000270342"/>
    </source>
</evidence>
<gene>
    <name evidence="3" type="ORF">D7S86_26065</name>
</gene>
<name>A0A494XB12_9BURK</name>
<dbReference type="EMBL" id="RBZU01000017">
    <property type="protein sequence ID" value="RKP45314.1"/>
    <property type="molecule type" value="Genomic_DNA"/>
</dbReference>
<feature type="chain" id="PRO_5019760759" description="SMP-30/gluconolaconase/LRE-like region family protein" evidence="2">
    <location>
        <begin position="19"/>
        <end position="760"/>
    </location>
</feature>
<proteinExistence type="predicted"/>
<feature type="signal peptide" evidence="2">
    <location>
        <begin position="1"/>
        <end position="18"/>
    </location>
</feature>